<dbReference type="RefSeq" id="WP_379587329.1">
    <property type="nucleotide sequence ID" value="NZ_JBHSQW010000044.1"/>
</dbReference>
<reference evidence="3" key="1">
    <citation type="journal article" date="2019" name="Int. J. Syst. Evol. Microbiol.">
        <title>The Global Catalogue of Microorganisms (GCM) 10K type strain sequencing project: providing services to taxonomists for standard genome sequencing and annotation.</title>
        <authorList>
            <consortium name="The Broad Institute Genomics Platform"/>
            <consortium name="The Broad Institute Genome Sequencing Center for Infectious Disease"/>
            <person name="Wu L."/>
            <person name="Ma J."/>
        </authorList>
    </citation>
    <scope>NUCLEOTIDE SEQUENCE [LARGE SCALE GENOMIC DNA]</scope>
    <source>
        <strain evidence="3">CCM 8391</strain>
    </source>
</reference>
<sequence length="313" mass="33786">MSLHVIVGAGAVGTATARLLRDQGCDVRVITRSGSGPEGVEKVATDAADAERLTALTRGAQTLYNCANPPYHRWATDWPPVAAALLGAAERTGAVLVTLNNLYGYGPVDAPMTEDTPLAATGLKGRIRNRMWADMLAAHEAGRARVTEARASDFFGPGPVGTSHLGEYFMPRLLAGKRPWIIQGDLDAPHSWTYVPDVARTLVALAADERAWGRAWHVPTDRPVPLRTIAAQAARLAGVPAGEILVLPHWALRAMGLAVPFIREFEEVRHQFTRPFVLDSAAAQEAFGLAPTPFEEGLAAHVEFWQRRQRAAA</sequence>
<protein>
    <submittedName>
        <fullName evidence="2">NAD-dependent epimerase/dehydratase family protein</fullName>
    </submittedName>
</protein>
<proteinExistence type="predicted"/>
<feature type="domain" description="NAD-dependent epimerase/dehydratase" evidence="1">
    <location>
        <begin position="6"/>
        <end position="208"/>
    </location>
</feature>
<evidence type="ECO:0000313" key="2">
    <source>
        <dbReference type="EMBL" id="MFC5996578.1"/>
    </source>
</evidence>
<comment type="caution">
    <text evidence="2">The sequence shown here is derived from an EMBL/GenBank/DDBJ whole genome shotgun (WGS) entry which is preliminary data.</text>
</comment>
<dbReference type="Pfam" id="PF01370">
    <property type="entry name" value="Epimerase"/>
    <property type="match status" value="1"/>
</dbReference>
<evidence type="ECO:0000259" key="1">
    <source>
        <dbReference type="Pfam" id="PF01370"/>
    </source>
</evidence>
<organism evidence="2 3">
    <name type="scientific">Pseudonocardia hispaniensis</name>
    <dbReference type="NCBI Taxonomy" id="904933"/>
    <lineage>
        <taxon>Bacteria</taxon>
        <taxon>Bacillati</taxon>
        <taxon>Actinomycetota</taxon>
        <taxon>Actinomycetes</taxon>
        <taxon>Pseudonocardiales</taxon>
        <taxon>Pseudonocardiaceae</taxon>
        <taxon>Pseudonocardia</taxon>
    </lineage>
</organism>
<keyword evidence="3" id="KW-1185">Reference proteome</keyword>
<evidence type="ECO:0000313" key="3">
    <source>
        <dbReference type="Proteomes" id="UP001596302"/>
    </source>
</evidence>
<name>A0ABW1J6S7_9PSEU</name>
<dbReference type="Proteomes" id="UP001596302">
    <property type="component" value="Unassembled WGS sequence"/>
</dbReference>
<dbReference type="SUPFAM" id="SSF51735">
    <property type="entry name" value="NAD(P)-binding Rossmann-fold domains"/>
    <property type="match status" value="1"/>
</dbReference>
<dbReference type="InterPro" id="IPR036291">
    <property type="entry name" value="NAD(P)-bd_dom_sf"/>
</dbReference>
<gene>
    <name evidence="2" type="ORF">ACFQE5_20435</name>
</gene>
<dbReference type="Gene3D" id="3.40.50.720">
    <property type="entry name" value="NAD(P)-binding Rossmann-like Domain"/>
    <property type="match status" value="1"/>
</dbReference>
<dbReference type="EMBL" id="JBHSQW010000044">
    <property type="protein sequence ID" value="MFC5996578.1"/>
    <property type="molecule type" value="Genomic_DNA"/>
</dbReference>
<accession>A0ABW1J6S7</accession>
<dbReference type="InterPro" id="IPR001509">
    <property type="entry name" value="Epimerase_deHydtase"/>
</dbReference>